<dbReference type="AlphaFoldDB" id="A0A7X4YKY7"/>
<keyword evidence="3" id="KW-0946">Virion</keyword>
<accession>A0A7X4YKY7</accession>
<dbReference type="EMBL" id="JAAAMU010000002">
    <property type="protein sequence ID" value="NBC68300.1"/>
    <property type="molecule type" value="Genomic_DNA"/>
</dbReference>
<proteinExistence type="predicted"/>
<dbReference type="InterPro" id="IPR024207">
    <property type="entry name" value="CotJB_dom"/>
</dbReference>
<feature type="domain" description="Protein CotJB" evidence="2">
    <location>
        <begin position="10"/>
        <end position="85"/>
    </location>
</feature>
<evidence type="ECO:0000256" key="1">
    <source>
        <dbReference type="SAM" id="MobiDB-lite"/>
    </source>
</evidence>
<sequence>MKQPTVKAMNLLEQLQALDFTLVELRLYLHTHPDDEKALQQYNETAGQRVTLKEQVEEEFGSLAPNEPFTPGQASGWGEGLWPWQL</sequence>
<organism evidence="3 4">
    <name type="scientific">Paenibacillus sacheonensis</name>
    <dbReference type="NCBI Taxonomy" id="742054"/>
    <lineage>
        <taxon>Bacteria</taxon>
        <taxon>Bacillati</taxon>
        <taxon>Bacillota</taxon>
        <taxon>Bacilli</taxon>
        <taxon>Bacillales</taxon>
        <taxon>Paenibacillaceae</taxon>
        <taxon>Paenibacillus</taxon>
    </lineage>
</organism>
<gene>
    <name evidence="3" type="ORF">GT003_04710</name>
</gene>
<dbReference type="Proteomes" id="UP000558113">
    <property type="component" value="Unassembled WGS sequence"/>
</dbReference>
<name>A0A7X4YKY7_9BACL</name>
<keyword evidence="3" id="KW-0167">Capsid protein</keyword>
<protein>
    <submittedName>
        <fullName evidence="3">Spore coat protein CotJB</fullName>
    </submittedName>
</protein>
<evidence type="ECO:0000259" key="2">
    <source>
        <dbReference type="Pfam" id="PF12652"/>
    </source>
</evidence>
<evidence type="ECO:0000313" key="4">
    <source>
        <dbReference type="Proteomes" id="UP000558113"/>
    </source>
</evidence>
<dbReference type="InterPro" id="IPR016571">
    <property type="entry name" value="Spore_coat_assembly_CotJB"/>
</dbReference>
<keyword evidence="4" id="KW-1185">Reference proteome</keyword>
<evidence type="ECO:0000313" key="3">
    <source>
        <dbReference type="EMBL" id="NBC68300.1"/>
    </source>
</evidence>
<reference evidence="3 4" key="1">
    <citation type="submission" date="2020-01" db="EMBL/GenBank/DDBJ databases">
        <title>Paenibacillus soybeanensis sp. nov. isolated from the nodules of soybean (Glycine max(L.) Merr).</title>
        <authorList>
            <person name="Wang H."/>
        </authorList>
    </citation>
    <scope>NUCLEOTIDE SEQUENCE [LARGE SCALE GENOMIC DNA]</scope>
    <source>
        <strain evidence="3 4">DSM 23054</strain>
    </source>
</reference>
<dbReference type="Pfam" id="PF12652">
    <property type="entry name" value="CotJB"/>
    <property type="match status" value="1"/>
</dbReference>
<dbReference type="PIRSF" id="PIRSF010606">
    <property type="entry name" value="Spore_coat_CotJB"/>
    <property type="match status" value="1"/>
</dbReference>
<feature type="region of interest" description="Disordered" evidence="1">
    <location>
        <begin position="64"/>
        <end position="86"/>
    </location>
</feature>
<comment type="caution">
    <text evidence="3">The sequence shown here is derived from an EMBL/GenBank/DDBJ whole genome shotgun (WGS) entry which is preliminary data.</text>
</comment>
<dbReference type="RefSeq" id="WP_161694963.1">
    <property type="nucleotide sequence ID" value="NZ_JAAAMU010000002.1"/>
</dbReference>
<dbReference type="OrthoDB" id="9804099at2"/>